<feature type="chain" id="PRO_5045895828" description="3-keto-alpha-glucoside-1,2-lyase/3-keto-2-hydroxy-glucal hydratase domain-containing protein" evidence="1">
    <location>
        <begin position="24"/>
        <end position="220"/>
    </location>
</feature>
<dbReference type="RefSeq" id="WP_283434106.1">
    <property type="nucleotide sequence ID" value="NZ_FXUG01000011.1"/>
</dbReference>
<evidence type="ECO:0000313" key="3">
    <source>
        <dbReference type="EMBL" id="SMP68974.1"/>
    </source>
</evidence>
<dbReference type="Pfam" id="PF06439">
    <property type="entry name" value="3keto-disac_hyd"/>
    <property type="match status" value="1"/>
</dbReference>
<proteinExistence type="predicted"/>
<dbReference type="Proteomes" id="UP001158067">
    <property type="component" value="Unassembled WGS sequence"/>
</dbReference>
<gene>
    <name evidence="3" type="ORF">SAMN06265222_111143</name>
</gene>
<name>A0ABY1QE70_9BACT</name>
<evidence type="ECO:0000313" key="4">
    <source>
        <dbReference type="Proteomes" id="UP001158067"/>
    </source>
</evidence>
<organism evidence="3 4">
    <name type="scientific">Neorhodopirellula lusitana</name>
    <dbReference type="NCBI Taxonomy" id="445327"/>
    <lineage>
        <taxon>Bacteria</taxon>
        <taxon>Pseudomonadati</taxon>
        <taxon>Planctomycetota</taxon>
        <taxon>Planctomycetia</taxon>
        <taxon>Pirellulales</taxon>
        <taxon>Pirellulaceae</taxon>
        <taxon>Neorhodopirellula</taxon>
    </lineage>
</organism>
<keyword evidence="4" id="KW-1185">Reference proteome</keyword>
<accession>A0ABY1QE70</accession>
<dbReference type="EMBL" id="FXUG01000011">
    <property type="protein sequence ID" value="SMP68974.1"/>
    <property type="molecule type" value="Genomic_DNA"/>
</dbReference>
<reference evidence="3 4" key="1">
    <citation type="submission" date="2017-05" db="EMBL/GenBank/DDBJ databases">
        <authorList>
            <person name="Varghese N."/>
            <person name="Submissions S."/>
        </authorList>
    </citation>
    <scope>NUCLEOTIDE SEQUENCE [LARGE SCALE GENOMIC DNA]</scope>
    <source>
        <strain evidence="3 4">DSM 25457</strain>
    </source>
</reference>
<feature type="domain" description="3-keto-alpha-glucoside-1,2-lyase/3-keto-2-hydroxy-glucal hydratase" evidence="2">
    <location>
        <begin position="51"/>
        <end position="213"/>
    </location>
</feature>
<evidence type="ECO:0000256" key="1">
    <source>
        <dbReference type="SAM" id="SignalP"/>
    </source>
</evidence>
<feature type="signal peptide" evidence="1">
    <location>
        <begin position="1"/>
        <end position="23"/>
    </location>
</feature>
<comment type="caution">
    <text evidence="3">The sequence shown here is derived from an EMBL/GenBank/DDBJ whole genome shotgun (WGS) entry which is preliminary data.</text>
</comment>
<sequence length="220" mass="24063">MKQAFLYLIITLIAVCHFAVALHAESATTDPKVLIEDNFSDADYAPRKLPKGNWEITDGVASAQHGPEPDGKMKKHGPQVAYATDFTDGTVSFDVKCSKCKAFTVAVDSAKPDKVYHIRLKLKGKNDVGQAALINTFEPKAEGARKAVSISLLEEGIPELNEGEWNHVEIKFDGNQATSTVNGKSNAISHDRIALLKRVIKIELQTGEFSIRNFSLTVPN</sequence>
<keyword evidence="1" id="KW-0732">Signal</keyword>
<protein>
    <recommendedName>
        <fullName evidence="2">3-keto-alpha-glucoside-1,2-lyase/3-keto-2-hydroxy-glucal hydratase domain-containing protein</fullName>
    </recommendedName>
</protein>
<dbReference type="Gene3D" id="2.60.120.560">
    <property type="entry name" value="Exo-inulinase, domain 1"/>
    <property type="match status" value="1"/>
</dbReference>
<dbReference type="InterPro" id="IPR010496">
    <property type="entry name" value="AL/BT2_dom"/>
</dbReference>
<evidence type="ECO:0000259" key="2">
    <source>
        <dbReference type="Pfam" id="PF06439"/>
    </source>
</evidence>